<evidence type="ECO:0000313" key="2">
    <source>
        <dbReference type="EMBL" id="MFC5151805.1"/>
    </source>
</evidence>
<protein>
    <recommendedName>
        <fullName evidence="4">HNH endonuclease</fullName>
    </recommendedName>
</protein>
<accession>A0ABW0AHZ0</accession>
<dbReference type="RefSeq" id="WP_344476324.1">
    <property type="nucleotide sequence ID" value="NZ_BAAASB010000006.1"/>
</dbReference>
<keyword evidence="3" id="KW-1185">Reference proteome</keyword>
<organism evidence="2 3">
    <name type="scientific">Streptomyces amakusaensis</name>
    <dbReference type="NCBI Taxonomy" id="67271"/>
    <lineage>
        <taxon>Bacteria</taxon>
        <taxon>Bacillati</taxon>
        <taxon>Actinomycetota</taxon>
        <taxon>Actinomycetes</taxon>
        <taxon>Kitasatosporales</taxon>
        <taxon>Streptomycetaceae</taxon>
        <taxon>Streptomyces</taxon>
    </lineage>
</organism>
<dbReference type="EMBL" id="JBHSKP010000004">
    <property type="protein sequence ID" value="MFC5151805.1"/>
    <property type="molecule type" value="Genomic_DNA"/>
</dbReference>
<evidence type="ECO:0008006" key="4">
    <source>
        <dbReference type="Google" id="ProtNLM"/>
    </source>
</evidence>
<gene>
    <name evidence="2" type="ORF">ACFPRH_08670</name>
</gene>
<dbReference type="Proteomes" id="UP001596160">
    <property type="component" value="Unassembled WGS sequence"/>
</dbReference>
<name>A0ABW0AHZ0_9ACTN</name>
<evidence type="ECO:0000256" key="1">
    <source>
        <dbReference type="SAM" id="MobiDB-lite"/>
    </source>
</evidence>
<proteinExistence type="predicted"/>
<sequence length="130" mass="14523">MPGRTKEEKATARERVIVDRDTVITRYTRGDSLRAIARTYDVHAPWLAARLTRWGVQVRAHNTPPTSHSHVLRDHETGAVTALRCPDPHCGRLTHITRNRLAPHTTATTGTGCPLSNAPVQDRAQTRAHR</sequence>
<evidence type="ECO:0000313" key="3">
    <source>
        <dbReference type="Proteomes" id="UP001596160"/>
    </source>
</evidence>
<comment type="caution">
    <text evidence="2">The sequence shown here is derived from an EMBL/GenBank/DDBJ whole genome shotgun (WGS) entry which is preliminary data.</text>
</comment>
<feature type="region of interest" description="Disordered" evidence="1">
    <location>
        <begin position="105"/>
        <end position="130"/>
    </location>
</feature>
<reference evidence="3" key="1">
    <citation type="journal article" date="2019" name="Int. J. Syst. Evol. Microbiol.">
        <title>The Global Catalogue of Microorganisms (GCM) 10K type strain sequencing project: providing services to taxonomists for standard genome sequencing and annotation.</title>
        <authorList>
            <consortium name="The Broad Institute Genomics Platform"/>
            <consortium name="The Broad Institute Genome Sequencing Center for Infectious Disease"/>
            <person name="Wu L."/>
            <person name="Ma J."/>
        </authorList>
    </citation>
    <scope>NUCLEOTIDE SEQUENCE [LARGE SCALE GENOMIC DNA]</scope>
    <source>
        <strain evidence="3">PCU 266</strain>
    </source>
</reference>